<dbReference type="CDD" id="cd24008">
    <property type="entry name" value="ASKHA_NBD_GLK"/>
    <property type="match status" value="1"/>
</dbReference>
<sequence>MSDILLADIGGTNSRFAVVGPDGRPDRFEELRNDNFGSMAEVLAHYLDTTGIKPQAMVGGFAGPILNDSVKLTNRGWDFRMSELKQRFGFQAVKAMNDFEAAAWSLLRLAPDDIQPIGSVSPKAEGARVILGPGTGLGAAALIDAGGGPVVVTGEGGNISFGPAHDDEEAIFARIRQKLGFVSAEWMLSGRGLERLYVAINVGIEPKPAREITPLAKRGDEPARKAVAMFVRLLGRYAGDLALLFKATGGVYITGGVARRIAPLLDAATFRSGFETHPPYEKFLAGVPTTLITYDQPGLLGCAVVAGTLALKN</sequence>
<dbReference type="OrthoDB" id="9800595at2"/>
<dbReference type="GO" id="GO:0005536">
    <property type="term" value="F:D-glucose binding"/>
    <property type="evidence" value="ECO:0007669"/>
    <property type="project" value="InterPro"/>
</dbReference>
<dbReference type="Proteomes" id="UP000236884">
    <property type="component" value="Chromosome"/>
</dbReference>
<dbReference type="EMBL" id="AP014946">
    <property type="protein sequence ID" value="BAT57820.1"/>
    <property type="molecule type" value="Genomic_DNA"/>
</dbReference>
<evidence type="ECO:0000256" key="2">
    <source>
        <dbReference type="ARBA" id="ARBA00022777"/>
    </source>
</evidence>
<dbReference type="Pfam" id="PF02685">
    <property type="entry name" value="Glucokinase"/>
    <property type="match status" value="1"/>
</dbReference>
<evidence type="ECO:0000256" key="3">
    <source>
        <dbReference type="RuleBase" id="RU004046"/>
    </source>
</evidence>
<comment type="similarity">
    <text evidence="3">Belongs to the bacterial glucokinase family.</text>
</comment>
<dbReference type="InterPro" id="IPR003836">
    <property type="entry name" value="Glucokinase"/>
</dbReference>
<accession>A0A0S3PPK8</accession>
<dbReference type="GO" id="GO:0004340">
    <property type="term" value="F:glucokinase activity"/>
    <property type="evidence" value="ECO:0007669"/>
    <property type="project" value="UniProtKB-EC"/>
</dbReference>
<dbReference type="SUPFAM" id="SSF53067">
    <property type="entry name" value="Actin-like ATPase domain"/>
    <property type="match status" value="1"/>
</dbReference>
<dbReference type="GO" id="GO:0005829">
    <property type="term" value="C:cytosol"/>
    <property type="evidence" value="ECO:0007669"/>
    <property type="project" value="TreeGrafter"/>
</dbReference>
<evidence type="ECO:0000313" key="4">
    <source>
        <dbReference type="EMBL" id="BAT57820.1"/>
    </source>
</evidence>
<name>A0A0S3PPK8_9BRAD</name>
<evidence type="ECO:0000256" key="1">
    <source>
        <dbReference type="ARBA" id="ARBA00022679"/>
    </source>
</evidence>
<gene>
    <name evidence="4" type="primary">glk</name>
    <name evidence="4" type="ORF">GJW-30_1_00330</name>
</gene>
<keyword evidence="2 4" id="KW-0418">Kinase</keyword>
<evidence type="ECO:0000313" key="5">
    <source>
        <dbReference type="Proteomes" id="UP000236884"/>
    </source>
</evidence>
<dbReference type="Gene3D" id="3.40.367.20">
    <property type="match status" value="1"/>
</dbReference>
<dbReference type="PANTHER" id="PTHR47690:SF1">
    <property type="entry name" value="GLUCOKINASE"/>
    <property type="match status" value="1"/>
</dbReference>
<dbReference type="InterPro" id="IPR043129">
    <property type="entry name" value="ATPase_NBD"/>
</dbReference>
<dbReference type="AlphaFoldDB" id="A0A0S3PPK8"/>
<keyword evidence="5" id="KW-1185">Reference proteome</keyword>
<dbReference type="InterPro" id="IPR050201">
    <property type="entry name" value="Bacterial_glucokinase"/>
</dbReference>
<protein>
    <submittedName>
        <fullName evidence="4">Glucokinase</fullName>
        <ecNumber evidence="4">2.7.1.2</ecNumber>
    </submittedName>
</protein>
<dbReference type="GO" id="GO:0006096">
    <property type="term" value="P:glycolytic process"/>
    <property type="evidence" value="ECO:0007669"/>
    <property type="project" value="InterPro"/>
</dbReference>
<organism evidence="4 5">
    <name type="scientific">Variibacter gotjawalensis</name>
    <dbReference type="NCBI Taxonomy" id="1333996"/>
    <lineage>
        <taxon>Bacteria</taxon>
        <taxon>Pseudomonadati</taxon>
        <taxon>Pseudomonadota</taxon>
        <taxon>Alphaproteobacteria</taxon>
        <taxon>Hyphomicrobiales</taxon>
        <taxon>Nitrobacteraceae</taxon>
        <taxon>Variibacter</taxon>
    </lineage>
</organism>
<dbReference type="KEGG" id="vgo:GJW-30_1_00330"/>
<reference evidence="4 5" key="1">
    <citation type="submission" date="2015-08" db="EMBL/GenBank/DDBJ databases">
        <title>Investigation of the bacterial diversity of lava forest soil.</title>
        <authorList>
            <person name="Lee J.S."/>
        </authorList>
    </citation>
    <scope>NUCLEOTIDE SEQUENCE [LARGE SCALE GENOMIC DNA]</scope>
    <source>
        <strain evidence="4 5">GJW-30</strain>
    </source>
</reference>
<dbReference type="Gene3D" id="3.30.420.40">
    <property type="match status" value="1"/>
</dbReference>
<keyword evidence="1 4" id="KW-0808">Transferase</keyword>
<dbReference type="PANTHER" id="PTHR47690">
    <property type="entry name" value="GLUCOKINASE"/>
    <property type="match status" value="1"/>
</dbReference>
<proteinExistence type="inferred from homology"/>
<dbReference type="GO" id="GO:0005524">
    <property type="term" value="F:ATP binding"/>
    <property type="evidence" value="ECO:0007669"/>
    <property type="project" value="InterPro"/>
</dbReference>
<dbReference type="EC" id="2.7.1.2" evidence="4"/>
<dbReference type="RefSeq" id="WP_096350879.1">
    <property type="nucleotide sequence ID" value="NZ_AP014946.1"/>
</dbReference>